<evidence type="ECO:0000313" key="2">
    <source>
        <dbReference type="Proteomes" id="UP000198211"/>
    </source>
</evidence>
<keyword evidence="2" id="KW-1185">Reference proteome</keyword>
<comment type="caution">
    <text evidence="1">The sequence shown here is derived from an EMBL/GenBank/DDBJ whole genome shotgun (WGS) entry which is preliminary data.</text>
</comment>
<protein>
    <submittedName>
        <fullName evidence="1">Uncharacterized protein</fullName>
    </submittedName>
</protein>
<organism evidence="1 2">
    <name type="scientific">Phytophthora megakarya</name>
    <dbReference type="NCBI Taxonomy" id="4795"/>
    <lineage>
        <taxon>Eukaryota</taxon>
        <taxon>Sar</taxon>
        <taxon>Stramenopiles</taxon>
        <taxon>Oomycota</taxon>
        <taxon>Peronosporomycetes</taxon>
        <taxon>Peronosporales</taxon>
        <taxon>Peronosporaceae</taxon>
        <taxon>Phytophthora</taxon>
    </lineage>
</organism>
<accession>A0A225V0Q6</accession>
<evidence type="ECO:0000313" key="1">
    <source>
        <dbReference type="EMBL" id="OWY98862.1"/>
    </source>
</evidence>
<dbReference type="Proteomes" id="UP000198211">
    <property type="component" value="Unassembled WGS sequence"/>
</dbReference>
<reference evidence="2" key="1">
    <citation type="submission" date="2017-03" db="EMBL/GenBank/DDBJ databases">
        <title>Phytopthora megakarya and P. palmivora, two closely related causual agents of cacao black pod achieved similar genome size and gene model numbers by different mechanisms.</title>
        <authorList>
            <person name="Ali S."/>
            <person name="Shao J."/>
            <person name="Larry D.J."/>
            <person name="Kronmiller B."/>
            <person name="Shen D."/>
            <person name="Strem M.D."/>
            <person name="Melnick R.L."/>
            <person name="Guiltinan M.J."/>
            <person name="Tyler B.M."/>
            <person name="Meinhardt L.W."/>
            <person name="Bailey B.A."/>
        </authorList>
    </citation>
    <scope>NUCLEOTIDE SEQUENCE [LARGE SCALE GENOMIC DNA]</scope>
    <source>
        <strain evidence="2">zdho120</strain>
    </source>
</reference>
<gene>
    <name evidence="1" type="ORF">PHMEG_00030255</name>
</gene>
<dbReference type="OrthoDB" id="90269at2759"/>
<name>A0A225V0Q6_9STRA</name>
<sequence>MMVPKATQGGTTTMTIRPFVTASSLDDFDEKVSLSERTPWWERFQTLAFQGGWSDKMKVYELPPETIPLGKELAFTIITACTARLDEVLQGIQGEVL</sequence>
<proteinExistence type="predicted"/>
<dbReference type="AlphaFoldDB" id="A0A225V0Q6"/>
<dbReference type="EMBL" id="NBNE01008998">
    <property type="protein sequence ID" value="OWY98862.1"/>
    <property type="molecule type" value="Genomic_DNA"/>
</dbReference>